<gene>
    <name evidence="1" type="ORF">PGRI_058460</name>
</gene>
<dbReference type="EMBL" id="LHQR01000048">
    <property type="protein sequence ID" value="KXG49878.1"/>
    <property type="molecule type" value="Genomic_DNA"/>
</dbReference>
<accession>A0A135LLP3</accession>
<sequence length="109" mass="13103">MPASFFSLPAELRNEIYMYLLVRRRPIIDLWYGYRGLTPSLLSTNTKILQEARTLLYGDHGWILNVIVPTENWVSDYVFPNQSYSYENCDDEDYYYDDYGYGVYRELRR</sequence>
<proteinExistence type="predicted"/>
<evidence type="ECO:0000313" key="1">
    <source>
        <dbReference type="EMBL" id="KXG49878.1"/>
    </source>
</evidence>
<dbReference type="Proteomes" id="UP000070168">
    <property type="component" value="Unassembled WGS sequence"/>
</dbReference>
<dbReference type="GeneID" id="63708859"/>
<organism evidence="1 2">
    <name type="scientific">Penicillium patulum</name>
    <name type="common">Penicillium griseofulvum</name>
    <dbReference type="NCBI Taxonomy" id="5078"/>
    <lineage>
        <taxon>Eukaryota</taxon>
        <taxon>Fungi</taxon>
        <taxon>Dikarya</taxon>
        <taxon>Ascomycota</taxon>
        <taxon>Pezizomycotina</taxon>
        <taxon>Eurotiomycetes</taxon>
        <taxon>Eurotiomycetidae</taxon>
        <taxon>Eurotiales</taxon>
        <taxon>Aspergillaceae</taxon>
        <taxon>Penicillium</taxon>
    </lineage>
</organism>
<keyword evidence="2" id="KW-1185">Reference proteome</keyword>
<dbReference type="OrthoDB" id="62952at2759"/>
<protein>
    <submittedName>
        <fullName evidence="1">Uncharacterized protein</fullName>
    </submittedName>
</protein>
<name>A0A135LLP3_PENPA</name>
<dbReference type="RefSeq" id="XP_040648414.1">
    <property type="nucleotide sequence ID" value="XM_040793559.1"/>
</dbReference>
<evidence type="ECO:0000313" key="2">
    <source>
        <dbReference type="Proteomes" id="UP000070168"/>
    </source>
</evidence>
<dbReference type="AlphaFoldDB" id="A0A135LLP3"/>
<reference evidence="1 2" key="1">
    <citation type="journal article" date="2016" name="BMC Genomics">
        <title>Genome sequencing and secondary metabolism of the postharvest pathogen Penicillium griseofulvum.</title>
        <authorList>
            <person name="Banani H."/>
            <person name="Marcet-Houben M."/>
            <person name="Ballester A.R."/>
            <person name="Abbruscato P."/>
            <person name="Gonzalez-Candelas L."/>
            <person name="Gabaldon T."/>
            <person name="Spadaro D."/>
        </authorList>
    </citation>
    <scope>NUCLEOTIDE SEQUENCE [LARGE SCALE GENOMIC DNA]</scope>
    <source>
        <strain evidence="1 2">PG3</strain>
    </source>
</reference>
<dbReference type="STRING" id="5078.A0A135LLP3"/>
<comment type="caution">
    <text evidence="1">The sequence shown here is derived from an EMBL/GenBank/DDBJ whole genome shotgun (WGS) entry which is preliminary data.</text>
</comment>